<keyword evidence="2" id="KW-1185">Reference proteome</keyword>
<accession>A0A7R7WI40</accession>
<gene>
    <name evidence="1" type="ORF">AKAW2_61188S</name>
</gene>
<dbReference type="KEGG" id="aluc:AKAW2_61188S"/>
<name>A0A7R7WI40_ASPKA</name>
<evidence type="ECO:0000313" key="1">
    <source>
        <dbReference type="EMBL" id="BCS02924.1"/>
    </source>
</evidence>
<reference evidence="1" key="2">
    <citation type="submission" date="2021-02" db="EMBL/GenBank/DDBJ databases">
        <title>Aspergillus luchuensis mut. kawachii IFO 4304 genome sequence.</title>
        <authorList>
            <person name="Mori K."/>
            <person name="Kadooka C."/>
            <person name="Goto M."/>
            <person name="Futagami T."/>
        </authorList>
    </citation>
    <scope>NUCLEOTIDE SEQUENCE</scope>
    <source>
        <strain evidence="1">IFO 4308</strain>
    </source>
</reference>
<reference evidence="1" key="1">
    <citation type="submission" date="2021-01" db="EMBL/GenBank/DDBJ databases">
        <authorList>
            <consortium name="Aspergillus luchuensis mut. kawachii IFO 4304 genome sequencing consortium"/>
            <person name="Kazuki M."/>
            <person name="Futagami T."/>
        </authorList>
    </citation>
    <scope>NUCLEOTIDE SEQUENCE</scope>
    <source>
        <strain evidence="1">IFO 4308</strain>
    </source>
</reference>
<proteinExistence type="predicted"/>
<dbReference type="Proteomes" id="UP000661280">
    <property type="component" value="Chromosome 6"/>
</dbReference>
<organism evidence="1 2">
    <name type="scientific">Aspergillus kawachii</name>
    <name type="common">White koji mold</name>
    <name type="synonym">Aspergillus awamori var. kawachi</name>
    <dbReference type="NCBI Taxonomy" id="1069201"/>
    <lineage>
        <taxon>Eukaryota</taxon>
        <taxon>Fungi</taxon>
        <taxon>Dikarya</taxon>
        <taxon>Ascomycota</taxon>
        <taxon>Pezizomycotina</taxon>
        <taxon>Eurotiomycetes</taxon>
        <taxon>Eurotiomycetidae</taxon>
        <taxon>Eurotiales</taxon>
        <taxon>Aspergillaceae</taxon>
        <taxon>Aspergillus</taxon>
        <taxon>Aspergillus subgen. Circumdati</taxon>
    </lineage>
</organism>
<protein>
    <submittedName>
        <fullName evidence="1">Uncharacterized protein</fullName>
    </submittedName>
</protein>
<dbReference type="RefSeq" id="XP_041546686.1">
    <property type="nucleotide sequence ID" value="XM_041693396.1"/>
</dbReference>
<dbReference type="AlphaFoldDB" id="A0A7R7WI40"/>
<dbReference type="EMBL" id="AP024430">
    <property type="protein sequence ID" value="BCS02924.1"/>
    <property type="molecule type" value="Genomic_DNA"/>
</dbReference>
<dbReference type="GeneID" id="64964245"/>
<evidence type="ECO:0000313" key="2">
    <source>
        <dbReference type="Proteomes" id="UP000661280"/>
    </source>
</evidence>
<sequence length="99" mass="11552">MQWPTRTRPCLQYKFSSFCQNSLRLEGLVSEVASRPTSGYHSYTFEVFEKLTGMLSEGQPEFKNTWRDINSVWIAHRIRYSSPPLGYEHMLHYAETGVS</sequence>